<dbReference type="GO" id="GO:0047938">
    <property type="term" value="F:glucose-6-phosphate 1-epimerase activity"/>
    <property type="evidence" value="ECO:0007669"/>
    <property type="project" value="TreeGrafter"/>
</dbReference>
<dbReference type="InterPro" id="IPR008183">
    <property type="entry name" value="Aldose_1/G6P_1-epimerase"/>
</dbReference>
<comment type="caution">
    <text evidence="2">The sequence shown here is derived from an EMBL/GenBank/DDBJ whole genome shotgun (WGS) entry which is preliminary data.</text>
</comment>
<dbReference type="Gene3D" id="3.40.20.10">
    <property type="entry name" value="Severin"/>
    <property type="match status" value="1"/>
</dbReference>
<evidence type="ECO:0000313" key="2">
    <source>
        <dbReference type="EMBL" id="KAF9665095.1"/>
    </source>
</evidence>
<dbReference type="InterPro" id="IPR011013">
    <property type="entry name" value="Gal_mutarotase_sf_dom"/>
</dbReference>
<dbReference type="GO" id="GO:0005975">
    <property type="term" value="P:carbohydrate metabolic process"/>
    <property type="evidence" value="ECO:0007669"/>
    <property type="project" value="InterPro"/>
</dbReference>
<dbReference type="OrthoDB" id="1659429at2759"/>
<protein>
    <submittedName>
        <fullName evidence="2">Uncharacterized protein</fullName>
    </submittedName>
</protein>
<keyword evidence="3" id="KW-1185">Reference proteome</keyword>
<dbReference type="Pfam" id="PF01263">
    <property type="entry name" value="Aldose_epim"/>
    <property type="match status" value="1"/>
</dbReference>
<dbReference type="AlphaFoldDB" id="A0A835JD68"/>
<reference evidence="2 3" key="1">
    <citation type="submission" date="2020-10" db="EMBL/GenBank/DDBJ databases">
        <title>Plant Genome Project.</title>
        <authorList>
            <person name="Zhang R.-G."/>
        </authorList>
    </citation>
    <scope>NUCLEOTIDE SEQUENCE [LARGE SCALE GENOMIC DNA]</scope>
    <source>
        <strain evidence="2">FAFU-HL-1</strain>
        <tissue evidence="2">Leaf</tissue>
    </source>
</reference>
<feature type="region of interest" description="Disordered" evidence="1">
    <location>
        <begin position="186"/>
        <end position="210"/>
    </location>
</feature>
<feature type="compositionally biased region" description="Polar residues" evidence="1">
    <location>
        <begin position="197"/>
        <end position="210"/>
    </location>
</feature>
<accession>A0A835JD68</accession>
<dbReference type="GO" id="GO:0030246">
    <property type="term" value="F:carbohydrate binding"/>
    <property type="evidence" value="ECO:0007669"/>
    <property type="project" value="InterPro"/>
</dbReference>
<dbReference type="EMBL" id="JADGMS010000016">
    <property type="protein sequence ID" value="KAF9665095.1"/>
    <property type="molecule type" value="Genomic_DNA"/>
</dbReference>
<organism evidence="2 3">
    <name type="scientific">Salix dunnii</name>
    <dbReference type="NCBI Taxonomy" id="1413687"/>
    <lineage>
        <taxon>Eukaryota</taxon>
        <taxon>Viridiplantae</taxon>
        <taxon>Streptophyta</taxon>
        <taxon>Embryophyta</taxon>
        <taxon>Tracheophyta</taxon>
        <taxon>Spermatophyta</taxon>
        <taxon>Magnoliopsida</taxon>
        <taxon>eudicotyledons</taxon>
        <taxon>Gunneridae</taxon>
        <taxon>Pentapetalae</taxon>
        <taxon>rosids</taxon>
        <taxon>fabids</taxon>
        <taxon>Malpighiales</taxon>
        <taxon>Salicaceae</taxon>
        <taxon>Saliceae</taxon>
        <taxon>Salix</taxon>
    </lineage>
</organism>
<gene>
    <name evidence="2" type="ORF">SADUNF_Sadunf16G0086600</name>
</gene>
<dbReference type="InterPro" id="IPR014718">
    <property type="entry name" value="GH-type_carb-bd"/>
</dbReference>
<evidence type="ECO:0000313" key="3">
    <source>
        <dbReference type="Proteomes" id="UP000657918"/>
    </source>
</evidence>
<evidence type="ECO:0000256" key="1">
    <source>
        <dbReference type="SAM" id="MobiDB-lite"/>
    </source>
</evidence>
<dbReference type="SUPFAM" id="SSF74650">
    <property type="entry name" value="Galactose mutarotase-like"/>
    <property type="match status" value="1"/>
</dbReference>
<dbReference type="Proteomes" id="UP000657918">
    <property type="component" value="Chromosome 16"/>
</dbReference>
<proteinExistence type="predicted"/>
<sequence>MHQVYLYGAHVYLNGAHMTSWKNDHGEELLFVSGKFGSHGSLEQHRFARNGFWSIDTDPPPFPINSKSFIDFILKPFEEDMEKWPRRVGLGTGRDLMLTSRIRNTIADGKPFTFTFAYHTYFSVLDIRIHVEQLNNLKMIQTLILDHVLDKYSGLEIWRIENFCPVPALKSSHGIFFMGDSYKPKRRTPVSHGGRSSVPNKSQRSRSMSFNPDRVRVRGRSLAFHALSGNFENAPPVVRKVYPTSVSPDSAKLTPKSAVVATLTTSFEQPPSYYASVCQRYVSLSFLKAIYR</sequence>
<dbReference type="GO" id="GO:0005737">
    <property type="term" value="C:cytoplasm"/>
    <property type="evidence" value="ECO:0007669"/>
    <property type="project" value="TreeGrafter"/>
</dbReference>
<name>A0A835JD68_9ROSI</name>
<dbReference type="PANTHER" id="PTHR11122:SF13">
    <property type="entry name" value="GLUCOSE-6-PHOSPHATE 1-EPIMERASE"/>
    <property type="match status" value="1"/>
</dbReference>
<dbReference type="Gene3D" id="2.70.98.10">
    <property type="match status" value="1"/>
</dbReference>
<dbReference type="InterPro" id="IPR029006">
    <property type="entry name" value="ADF-H/Gelsolin-like_dom_sf"/>
</dbReference>
<dbReference type="PANTHER" id="PTHR11122">
    <property type="entry name" value="APOSPORY-ASSOCIATED PROTEIN C-RELATED"/>
    <property type="match status" value="1"/>
</dbReference>